<dbReference type="Pfam" id="PF00005">
    <property type="entry name" value="ABC_tran"/>
    <property type="match status" value="1"/>
</dbReference>
<comment type="caution">
    <text evidence="6">The sequence shown here is derived from an EMBL/GenBank/DDBJ whole genome shotgun (WGS) entry which is preliminary data.</text>
</comment>
<dbReference type="InterPro" id="IPR050763">
    <property type="entry name" value="ABC_transporter_ATP-binding"/>
</dbReference>
<reference evidence="6 7" key="1">
    <citation type="journal article" date="2024" name="Front. Microbiol.">
        <title>Pangenomic and biochemical analyses of Helcococcus ovis reveal widespread tetracycline resistance and a novel bacterial species, Helcococcus bovis.</title>
        <authorList>
            <person name="Cunha F."/>
            <person name="Zhai Y."/>
            <person name="Casaro S."/>
            <person name="Jones K.L."/>
            <person name="Hernandez M."/>
            <person name="Bisinotto R.S."/>
            <person name="Kariyawasam S."/>
            <person name="Brown M.B."/>
            <person name="Phillips A."/>
            <person name="Jeong K.C."/>
            <person name="Galvao K.N."/>
        </authorList>
    </citation>
    <scope>NUCLEOTIDE SEQUENCE [LARGE SCALE GENOMIC DNA]</scope>
    <source>
        <strain evidence="6 7">KG197</strain>
    </source>
</reference>
<name>A0ABW9F5L6_9FIRM</name>
<protein>
    <submittedName>
        <fullName evidence="6">ATP-binding cassette domain-containing protein</fullName>
    </submittedName>
</protein>
<feature type="domain" description="ABC transporter" evidence="5">
    <location>
        <begin position="3"/>
        <end position="229"/>
    </location>
</feature>
<evidence type="ECO:0000256" key="2">
    <source>
        <dbReference type="ARBA" id="ARBA00022448"/>
    </source>
</evidence>
<dbReference type="PANTHER" id="PTHR42711">
    <property type="entry name" value="ABC TRANSPORTER ATP-BINDING PROTEIN"/>
    <property type="match status" value="1"/>
</dbReference>
<keyword evidence="3" id="KW-0547">Nucleotide-binding</keyword>
<dbReference type="Gene3D" id="3.40.50.300">
    <property type="entry name" value="P-loop containing nucleotide triphosphate hydrolases"/>
    <property type="match status" value="1"/>
</dbReference>
<dbReference type="RefSeq" id="WP_408104546.1">
    <property type="nucleotide sequence ID" value="NZ_JBFNFH010000004.1"/>
</dbReference>
<keyword evidence="2" id="KW-0813">Transport</keyword>
<organism evidence="6 7">
    <name type="scientific">Helcococcus bovis</name>
    <dbReference type="NCBI Taxonomy" id="3153252"/>
    <lineage>
        <taxon>Bacteria</taxon>
        <taxon>Bacillati</taxon>
        <taxon>Bacillota</taxon>
        <taxon>Tissierellia</taxon>
        <taxon>Tissierellales</taxon>
        <taxon>Peptoniphilaceae</taxon>
        <taxon>Helcococcus</taxon>
    </lineage>
</organism>
<evidence type="ECO:0000313" key="7">
    <source>
        <dbReference type="Proteomes" id="UP001629536"/>
    </source>
</evidence>
<proteinExistence type="inferred from homology"/>
<evidence type="ECO:0000313" key="6">
    <source>
        <dbReference type="EMBL" id="MFM1524584.1"/>
    </source>
</evidence>
<dbReference type="EMBL" id="JBFNFH010000004">
    <property type="protein sequence ID" value="MFM1524584.1"/>
    <property type="molecule type" value="Genomic_DNA"/>
</dbReference>
<comment type="similarity">
    <text evidence="1">Belongs to the ABC transporter superfamily.</text>
</comment>
<evidence type="ECO:0000259" key="5">
    <source>
        <dbReference type="PROSITE" id="PS50893"/>
    </source>
</evidence>
<dbReference type="InterPro" id="IPR025302">
    <property type="entry name" value="DrrA1/2-like_C"/>
</dbReference>
<dbReference type="PANTHER" id="PTHR42711:SF5">
    <property type="entry name" value="ABC TRANSPORTER ATP-BINDING PROTEIN NATA"/>
    <property type="match status" value="1"/>
</dbReference>
<dbReference type="GO" id="GO:0005524">
    <property type="term" value="F:ATP binding"/>
    <property type="evidence" value="ECO:0007669"/>
    <property type="project" value="UniProtKB-KW"/>
</dbReference>
<accession>A0ABW9F5L6</accession>
<dbReference type="Proteomes" id="UP001629536">
    <property type="component" value="Unassembled WGS sequence"/>
</dbReference>
<evidence type="ECO:0000256" key="3">
    <source>
        <dbReference type="ARBA" id="ARBA00022741"/>
    </source>
</evidence>
<dbReference type="InterPro" id="IPR027417">
    <property type="entry name" value="P-loop_NTPase"/>
</dbReference>
<dbReference type="InterPro" id="IPR003593">
    <property type="entry name" value="AAA+_ATPase"/>
</dbReference>
<gene>
    <name evidence="6" type="ORF">ABGF40_02750</name>
</gene>
<dbReference type="InterPro" id="IPR003439">
    <property type="entry name" value="ABC_transporter-like_ATP-bd"/>
</dbReference>
<dbReference type="PROSITE" id="PS50893">
    <property type="entry name" value="ABC_TRANSPORTER_2"/>
    <property type="match status" value="1"/>
</dbReference>
<keyword evidence="7" id="KW-1185">Reference proteome</keyword>
<dbReference type="SUPFAM" id="SSF52540">
    <property type="entry name" value="P-loop containing nucleoside triphosphate hydrolases"/>
    <property type="match status" value="1"/>
</dbReference>
<dbReference type="Pfam" id="PF13732">
    <property type="entry name" value="DrrA1-3_C"/>
    <property type="match status" value="1"/>
</dbReference>
<evidence type="ECO:0000256" key="1">
    <source>
        <dbReference type="ARBA" id="ARBA00005417"/>
    </source>
</evidence>
<sequence length="296" mass="34361">MRLELKNINKSFNKKQILHDVSFAIESGKAMGFLGRNGAGKTTTIRTLMNVFNPDSGEFLLDGFPFDRRKYKIGYLPEERGMYQKINIIDQLVYFGELKGMNSKDARKSALELLEKVELSEYANKKLETLSKGNQQKVQILQAIINDPDIVVFDEPFSGLDPVNSRVLKDIISEFIKKDRIVIFSSHQMSYVEEFCDDVTFIKNGKVILSDNLEKIKEEKGKGKYIIQIKKENSFENIKSILNVEKLNNKYIFEVDENYDTNDILKEMIENNIEILRFEPYRPNLEEIFIELDKEA</sequence>
<evidence type="ECO:0000256" key="4">
    <source>
        <dbReference type="ARBA" id="ARBA00022840"/>
    </source>
</evidence>
<dbReference type="InterPro" id="IPR017871">
    <property type="entry name" value="ABC_transporter-like_CS"/>
</dbReference>
<keyword evidence="4 6" id="KW-0067">ATP-binding</keyword>
<dbReference type="SMART" id="SM00382">
    <property type="entry name" value="AAA"/>
    <property type="match status" value="1"/>
</dbReference>
<dbReference type="PROSITE" id="PS00211">
    <property type="entry name" value="ABC_TRANSPORTER_1"/>
    <property type="match status" value="1"/>
</dbReference>